<organism evidence="3 4">
    <name type="scientific">Streptomyces paromomycinus</name>
    <name type="common">Streptomyces rimosus subsp. paromomycinus</name>
    <dbReference type="NCBI Taxonomy" id="92743"/>
    <lineage>
        <taxon>Bacteria</taxon>
        <taxon>Bacillati</taxon>
        <taxon>Actinomycetota</taxon>
        <taxon>Actinomycetes</taxon>
        <taxon>Kitasatosporales</taxon>
        <taxon>Streptomycetaceae</taxon>
        <taxon>Streptomyces</taxon>
    </lineage>
</organism>
<protein>
    <submittedName>
        <fullName evidence="3">Membrane protein</fullName>
    </submittedName>
</protein>
<feature type="transmembrane region" description="Helical" evidence="2">
    <location>
        <begin position="102"/>
        <end position="122"/>
    </location>
</feature>
<keyword evidence="2" id="KW-0472">Membrane</keyword>
<evidence type="ECO:0000256" key="2">
    <source>
        <dbReference type="SAM" id="Phobius"/>
    </source>
</evidence>
<dbReference type="RefSeq" id="WP_125054655.1">
    <property type="nucleotide sequence ID" value="NZ_BHZD01000001.1"/>
</dbReference>
<dbReference type="EMBL" id="BHZD01000001">
    <property type="protein sequence ID" value="GCD43551.1"/>
    <property type="molecule type" value="Genomic_DNA"/>
</dbReference>
<accession>A0A401W2L8</accession>
<feature type="transmembrane region" description="Helical" evidence="2">
    <location>
        <begin position="72"/>
        <end position="90"/>
    </location>
</feature>
<feature type="region of interest" description="Disordered" evidence="1">
    <location>
        <begin position="1"/>
        <end position="44"/>
    </location>
</feature>
<sequence>MSAEAHAEGASEPQRPSRRFPRITTDTARPEGGGRTAPGSAAPPARQWPLLAVMGGVALGLFIVALDGFRVGTLLIGLSLLGGAVLRRVLPKVGMLAVRSRFTDMATYGGLGVAIVLLALMAQPKPWLKIPFLDDLVHFTVW</sequence>
<comment type="caution">
    <text evidence="3">The sequence shown here is derived from an EMBL/GenBank/DDBJ whole genome shotgun (WGS) entry which is preliminary data.</text>
</comment>
<proteinExistence type="predicted"/>
<evidence type="ECO:0000313" key="3">
    <source>
        <dbReference type="EMBL" id="GCD43551.1"/>
    </source>
</evidence>
<keyword evidence="4" id="KW-1185">Reference proteome</keyword>
<evidence type="ECO:0000256" key="1">
    <source>
        <dbReference type="SAM" id="MobiDB-lite"/>
    </source>
</evidence>
<reference evidence="3 4" key="1">
    <citation type="submission" date="2018-11" db="EMBL/GenBank/DDBJ databases">
        <title>Whole genome sequence of Streptomyces paromomycinus NBRC 15454(T).</title>
        <authorList>
            <person name="Komaki H."/>
            <person name="Tamura T."/>
        </authorList>
    </citation>
    <scope>NUCLEOTIDE SEQUENCE [LARGE SCALE GENOMIC DNA]</scope>
    <source>
        <strain evidence="3 4">NBRC 15454</strain>
    </source>
</reference>
<evidence type="ECO:0000313" key="4">
    <source>
        <dbReference type="Proteomes" id="UP000286746"/>
    </source>
</evidence>
<keyword evidence="2" id="KW-1133">Transmembrane helix</keyword>
<gene>
    <name evidence="3" type="ORF">GKJPGBOP_03232</name>
</gene>
<dbReference type="Pfam" id="PF11222">
    <property type="entry name" value="DUF3017"/>
    <property type="match status" value="1"/>
</dbReference>
<dbReference type="InterPro" id="IPR021385">
    <property type="entry name" value="DUF3017"/>
</dbReference>
<name>A0A401W2L8_STREY</name>
<dbReference type="Proteomes" id="UP000286746">
    <property type="component" value="Unassembled WGS sequence"/>
</dbReference>
<keyword evidence="2" id="KW-0812">Transmembrane</keyword>
<dbReference type="AlphaFoldDB" id="A0A401W2L8"/>
<feature type="transmembrane region" description="Helical" evidence="2">
    <location>
        <begin position="48"/>
        <end position="66"/>
    </location>
</feature>